<keyword evidence="2" id="KW-1185">Reference proteome</keyword>
<dbReference type="RefSeq" id="WP_354494749.1">
    <property type="nucleotide sequence ID" value="NZ_JBEPMC010000021.1"/>
</dbReference>
<protein>
    <submittedName>
        <fullName evidence="1">YecA family protein</fullName>
    </submittedName>
</protein>
<dbReference type="InterPro" id="IPR036255">
    <property type="entry name" value="YgfB-like_sf"/>
</dbReference>
<reference evidence="1 2" key="1">
    <citation type="submission" date="2024-06" db="EMBL/GenBank/DDBJ databases">
        <title>Genomic Encyclopedia of Type Strains, Phase IV (KMG-IV): sequencing the most valuable type-strain genomes for metagenomic binning, comparative biology and taxonomic classification.</title>
        <authorList>
            <person name="Goeker M."/>
        </authorList>
    </citation>
    <scope>NUCLEOTIDE SEQUENCE [LARGE SCALE GENOMIC DNA]</scope>
    <source>
        <strain evidence="1 2">DSM 100022</strain>
    </source>
</reference>
<proteinExistence type="predicted"/>
<dbReference type="SUPFAM" id="SSF101327">
    <property type="entry name" value="YgfB-like"/>
    <property type="match status" value="1"/>
</dbReference>
<evidence type="ECO:0000313" key="2">
    <source>
        <dbReference type="Proteomes" id="UP001549204"/>
    </source>
</evidence>
<organism evidence="1 2">
    <name type="scientific">Mesorhizobium robiniae</name>
    <dbReference type="NCBI Taxonomy" id="559315"/>
    <lineage>
        <taxon>Bacteria</taxon>
        <taxon>Pseudomonadati</taxon>
        <taxon>Pseudomonadota</taxon>
        <taxon>Alphaproteobacteria</taxon>
        <taxon>Hyphomicrobiales</taxon>
        <taxon>Phyllobacteriaceae</taxon>
        <taxon>Mesorhizobium</taxon>
    </lineage>
</organism>
<name>A0ABV2GZX0_9HYPH</name>
<comment type="caution">
    <text evidence="1">The sequence shown here is derived from an EMBL/GenBank/DDBJ whole genome shotgun (WGS) entry which is preliminary data.</text>
</comment>
<dbReference type="InterPro" id="IPR011978">
    <property type="entry name" value="YgfB-like"/>
</dbReference>
<gene>
    <name evidence="1" type="ORF">ABID19_006762</name>
</gene>
<dbReference type="NCBIfam" id="TIGR02292">
    <property type="entry name" value="ygfB_yecA"/>
    <property type="match status" value="1"/>
</dbReference>
<accession>A0ABV2GZX0</accession>
<dbReference type="Pfam" id="PF03695">
    <property type="entry name" value="UPF0149"/>
    <property type="match status" value="1"/>
</dbReference>
<sequence>MELGAPPSDAAPVGGMSAINDMALSDAALEAWMAVKTNPRPLVRTMSALDGFVTAAVTGPRFADPQDWMCPLMGLRRDVLAKGSATDHAVFASVARIHNRINETLFDRPQDYAPRFATKPSGGIDPRPWCQGFYAAINLNIKKWKSLLDLNNPNHGLLLPILIYCVDKKGRPVLGKPRPGPETARFIEHEAYKDIALVIPALRELHYVTRYDSE</sequence>
<dbReference type="Proteomes" id="UP001549204">
    <property type="component" value="Unassembled WGS sequence"/>
</dbReference>
<dbReference type="EMBL" id="JBEPMC010000021">
    <property type="protein sequence ID" value="MET3583697.1"/>
    <property type="molecule type" value="Genomic_DNA"/>
</dbReference>
<evidence type="ECO:0000313" key="1">
    <source>
        <dbReference type="EMBL" id="MET3583697.1"/>
    </source>
</evidence>